<dbReference type="Proteomes" id="UP000179237">
    <property type="component" value="Unassembled WGS sequence"/>
</dbReference>
<protein>
    <submittedName>
        <fullName evidence="2">Uncharacterized protein</fullName>
    </submittedName>
</protein>
<evidence type="ECO:0000313" key="3">
    <source>
        <dbReference type="Proteomes" id="UP000179237"/>
    </source>
</evidence>
<keyword evidence="1" id="KW-0472">Membrane</keyword>
<dbReference type="EMBL" id="MFAQ01000030">
    <property type="protein sequence ID" value="OGD83042.1"/>
    <property type="molecule type" value="Genomic_DNA"/>
</dbReference>
<accession>A0A1F5FTX6</accession>
<comment type="caution">
    <text evidence="2">The sequence shown here is derived from an EMBL/GenBank/DDBJ whole genome shotgun (WGS) entry which is preliminary data.</text>
</comment>
<feature type="transmembrane region" description="Helical" evidence="1">
    <location>
        <begin position="26"/>
        <end position="47"/>
    </location>
</feature>
<sequence>MKNKFTKIWSDATAYTKKQYQLRPHLFQAVLVAVGLIALGLIAVWLVSSMRPSTASVDQVALPIILQTATADPMRQAATPQLTPTPTPMPTNTPIPSNLWVVNRLLGKQTINGYTALVVEFKNLATGELHNGQCQSPADPAPVIGDVYFMENMGSYLLLSPYSITENRILTESRVQRFILVR</sequence>
<dbReference type="AlphaFoldDB" id="A0A1F5FTX6"/>
<keyword evidence="1" id="KW-1133">Transmembrane helix</keyword>
<organism evidence="2 3">
    <name type="scientific">Candidatus Collierbacteria bacterium RIFOXYD1_FULL_40_9</name>
    <dbReference type="NCBI Taxonomy" id="1817731"/>
    <lineage>
        <taxon>Bacteria</taxon>
        <taxon>Candidatus Collieribacteriota</taxon>
    </lineage>
</organism>
<evidence type="ECO:0000313" key="2">
    <source>
        <dbReference type="EMBL" id="OGD83042.1"/>
    </source>
</evidence>
<reference evidence="2 3" key="1">
    <citation type="journal article" date="2016" name="Nat. Commun.">
        <title>Thousands of microbial genomes shed light on interconnected biogeochemical processes in an aquifer system.</title>
        <authorList>
            <person name="Anantharaman K."/>
            <person name="Brown C.T."/>
            <person name="Hug L.A."/>
            <person name="Sharon I."/>
            <person name="Castelle C.J."/>
            <person name="Probst A.J."/>
            <person name="Thomas B.C."/>
            <person name="Singh A."/>
            <person name="Wilkins M.J."/>
            <person name="Karaoz U."/>
            <person name="Brodie E.L."/>
            <person name="Williams K.H."/>
            <person name="Hubbard S.S."/>
            <person name="Banfield J.F."/>
        </authorList>
    </citation>
    <scope>NUCLEOTIDE SEQUENCE [LARGE SCALE GENOMIC DNA]</scope>
</reference>
<proteinExistence type="predicted"/>
<evidence type="ECO:0000256" key="1">
    <source>
        <dbReference type="SAM" id="Phobius"/>
    </source>
</evidence>
<gene>
    <name evidence="2" type="ORF">A2572_04580</name>
</gene>
<name>A0A1F5FTX6_9BACT</name>
<keyword evidence="1" id="KW-0812">Transmembrane</keyword>